<evidence type="ECO:0000256" key="1">
    <source>
        <dbReference type="SAM" id="Phobius"/>
    </source>
</evidence>
<sequence length="602" mass="66084">MNLINSKQSQYQAQHPTSCRHRPHLHHYRHHQTQEQKPPRHTRFLSLLLSPSSATIVSILIISSVWSLPSCCALVSVLPDGGSEDTISSSSSSTTGDSFSVLATTIGSHSKRTILPFHFKLLQDYLHKHGTGSDTTGADNAMRYPVEMLIPPGIRIAPDSGSHGLWWRSRRSAPLDEIAVSLRSKSYPRIDLGKVSDTNKMSDPYSPFSYGELAIDDIDYFEPARITDDVFLEAKMNNEPKLSKFKPKSFTNNGKNTPSPSMRRYLKKMRQKQKIIDALRRRDKAKQLAASRKSRISSEMLLPPLSEAVTRAFQDLQAMKSEKYFVKKHKGKSQKNVIPTPIFFEEDELQPHEGFKGDPFGPTLNQGKGSYKKAVGERDGFLNELKSAEPGVYLDQVDWFVSAPDVGEPSALLAASTIEDSLSSGPGKNQDTVVFEDGFGKDAGFSGLGDFSSSPVVGQDLGSTSALGSFSHTGTFGASSPYSGEAALVSSTFGSGPADGFGDLWRQGEFGSDDKDCADIETKTCETNTDCSCYGFYQCSQNRRCEALSASQQQATSDGIWHDGPLGFSLSKRHAIQRGNSIIEPDPKMAVSRIKKSGSRRR</sequence>
<comment type="caution">
    <text evidence="2">The sequence shown here is derived from an EMBL/GenBank/DDBJ whole genome shotgun (WGS) entry which is preliminary data.</text>
</comment>
<accession>A0AAE1AYZ0</accession>
<keyword evidence="1" id="KW-0812">Transmembrane</keyword>
<gene>
    <name evidence="2" type="ORF">RRG08_037466</name>
</gene>
<name>A0AAE1AYZ0_9GAST</name>
<evidence type="ECO:0000313" key="3">
    <source>
        <dbReference type="Proteomes" id="UP001283361"/>
    </source>
</evidence>
<evidence type="ECO:0000313" key="2">
    <source>
        <dbReference type="EMBL" id="KAK3796700.1"/>
    </source>
</evidence>
<feature type="transmembrane region" description="Helical" evidence="1">
    <location>
        <begin position="44"/>
        <end position="66"/>
    </location>
</feature>
<keyword evidence="3" id="KW-1185">Reference proteome</keyword>
<reference evidence="2" key="1">
    <citation type="journal article" date="2023" name="G3 (Bethesda)">
        <title>A reference genome for the long-term kleptoplast-retaining sea slug Elysia crispata morphotype clarki.</title>
        <authorList>
            <person name="Eastman K.E."/>
            <person name="Pendleton A.L."/>
            <person name="Shaikh M.A."/>
            <person name="Suttiyut T."/>
            <person name="Ogas R."/>
            <person name="Tomko P."/>
            <person name="Gavelis G."/>
            <person name="Widhalm J.R."/>
            <person name="Wisecaver J.H."/>
        </authorList>
    </citation>
    <scope>NUCLEOTIDE SEQUENCE</scope>
    <source>
        <strain evidence="2">ECLA1</strain>
    </source>
</reference>
<protein>
    <submittedName>
        <fullName evidence="2">Uncharacterized protein</fullName>
    </submittedName>
</protein>
<keyword evidence="1" id="KW-1133">Transmembrane helix</keyword>
<organism evidence="2 3">
    <name type="scientific">Elysia crispata</name>
    <name type="common">lettuce slug</name>
    <dbReference type="NCBI Taxonomy" id="231223"/>
    <lineage>
        <taxon>Eukaryota</taxon>
        <taxon>Metazoa</taxon>
        <taxon>Spiralia</taxon>
        <taxon>Lophotrochozoa</taxon>
        <taxon>Mollusca</taxon>
        <taxon>Gastropoda</taxon>
        <taxon>Heterobranchia</taxon>
        <taxon>Euthyneura</taxon>
        <taxon>Panpulmonata</taxon>
        <taxon>Sacoglossa</taxon>
        <taxon>Placobranchoidea</taxon>
        <taxon>Plakobranchidae</taxon>
        <taxon>Elysia</taxon>
    </lineage>
</organism>
<dbReference type="AlphaFoldDB" id="A0AAE1AYZ0"/>
<keyword evidence="1" id="KW-0472">Membrane</keyword>
<proteinExistence type="predicted"/>
<dbReference type="EMBL" id="JAWDGP010000851">
    <property type="protein sequence ID" value="KAK3796700.1"/>
    <property type="molecule type" value="Genomic_DNA"/>
</dbReference>
<dbReference type="Proteomes" id="UP001283361">
    <property type="component" value="Unassembled WGS sequence"/>
</dbReference>